<evidence type="ECO:0000313" key="1">
    <source>
        <dbReference type="EMBL" id="KDQ51796.1"/>
    </source>
</evidence>
<accession>A0A067PN98</accession>
<dbReference type="InterPro" id="IPR032675">
    <property type="entry name" value="LRR_dom_sf"/>
</dbReference>
<evidence type="ECO:0000313" key="2">
    <source>
        <dbReference type="Proteomes" id="UP000027265"/>
    </source>
</evidence>
<gene>
    <name evidence="1" type="ORF">JAAARDRAFT_62317</name>
</gene>
<proteinExistence type="predicted"/>
<dbReference type="Gene3D" id="3.80.10.10">
    <property type="entry name" value="Ribonuclease Inhibitor"/>
    <property type="match status" value="1"/>
</dbReference>
<evidence type="ECO:0008006" key="3">
    <source>
        <dbReference type="Google" id="ProtNLM"/>
    </source>
</evidence>
<dbReference type="Proteomes" id="UP000027265">
    <property type="component" value="Unassembled WGS sequence"/>
</dbReference>
<dbReference type="EMBL" id="KL197745">
    <property type="protein sequence ID" value="KDQ51796.1"/>
    <property type="molecule type" value="Genomic_DNA"/>
</dbReference>
<keyword evidence="2" id="KW-1185">Reference proteome</keyword>
<dbReference type="HOGENOM" id="CLU_021164_3_0_1"/>
<sequence length="507" mass="57033">MDPSVMGVCSRALFISEICSEICLLLKAGGCWRDLAAFGRTCLAVSEPAFDILWLEILDMDCLLDLIPALRRRFIAREEIFAVRSYDISRPIVDEDWTRFDFYARRVRHLNYPHNGSVDCSVFKELLKYRAGPLLPALRSLKWSHIGRGIDHPHQFIGGEFVSETLPFITSSLREIQLSTHAYYTIQFQREDEVLQAFLDALPSKCPSLETLSLFGSMTEAPLSSLGSFRNLKTLSLKVDRRSGTAVDSTTLIAVSSLETLESLSLWHVHISEFDPGSIPIGFPSLRSLSIFGGTGEGVVGVLEKISSPSFRELRVEAMSDECRGLLLFVAALPKFASSFQTLDVMAKCDLEATIVDPKELAESLIDPLLLRNLNTLVWNLESEEGEFPTSVFTDEQIFRMSTAWPDAHTLDLTFPRIRFSLLHWLLFARRCEVLSSLFLGEIAMEGNRTLEGRFQRMVFTSGTLRQLIQATAAQLNYGQVFEGILDRLFTKGVSPALFTVLIRRHD</sequence>
<dbReference type="OrthoDB" id="3067012at2759"/>
<name>A0A067PN98_9AGAM</name>
<reference evidence="2" key="1">
    <citation type="journal article" date="2014" name="Proc. Natl. Acad. Sci. U.S.A.">
        <title>Extensive sampling of basidiomycete genomes demonstrates inadequacy of the white-rot/brown-rot paradigm for wood decay fungi.</title>
        <authorList>
            <person name="Riley R."/>
            <person name="Salamov A.A."/>
            <person name="Brown D.W."/>
            <person name="Nagy L.G."/>
            <person name="Floudas D."/>
            <person name="Held B.W."/>
            <person name="Levasseur A."/>
            <person name="Lombard V."/>
            <person name="Morin E."/>
            <person name="Otillar R."/>
            <person name="Lindquist E.A."/>
            <person name="Sun H."/>
            <person name="LaButti K.M."/>
            <person name="Schmutz J."/>
            <person name="Jabbour D."/>
            <person name="Luo H."/>
            <person name="Baker S.E."/>
            <person name="Pisabarro A.G."/>
            <person name="Walton J.D."/>
            <person name="Blanchette R.A."/>
            <person name="Henrissat B."/>
            <person name="Martin F."/>
            <person name="Cullen D."/>
            <person name="Hibbett D.S."/>
            <person name="Grigoriev I.V."/>
        </authorList>
    </citation>
    <scope>NUCLEOTIDE SEQUENCE [LARGE SCALE GENOMIC DNA]</scope>
    <source>
        <strain evidence="2">MUCL 33604</strain>
    </source>
</reference>
<dbReference type="SUPFAM" id="SSF52047">
    <property type="entry name" value="RNI-like"/>
    <property type="match status" value="1"/>
</dbReference>
<dbReference type="STRING" id="933084.A0A067PN98"/>
<dbReference type="AlphaFoldDB" id="A0A067PN98"/>
<protein>
    <recommendedName>
        <fullName evidence="3">F-box domain-containing protein</fullName>
    </recommendedName>
</protein>
<dbReference type="InParanoid" id="A0A067PN98"/>
<organism evidence="1 2">
    <name type="scientific">Jaapia argillacea MUCL 33604</name>
    <dbReference type="NCBI Taxonomy" id="933084"/>
    <lineage>
        <taxon>Eukaryota</taxon>
        <taxon>Fungi</taxon>
        <taxon>Dikarya</taxon>
        <taxon>Basidiomycota</taxon>
        <taxon>Agaricomycotina</taxon>
        <taxon>Agaricomycetes</taxon>
        <taxon>Agaricomycetidae</taxon>
        <taxon>Jaapiales</taxon>
        <taxon>Jaapiaceae</taxon>
        <taxon>Jaapia</taxon>
    </lineage>
</organism>